<feature type="active site" description="Nucleophile" evidence="4">
    <location>
        <position position="42"/>
    </location>
</feature>
<evidence type="ECO:0000259" key="5">
    <source>
        <dbReference type="PROSITE" id="PS51635"/>
    </source>
</evidence>
<evidence type="ECO:0000313" key="6">
    <source>
        <dbReference type="EMBL" id="MFC4670226.1"/>
    </source>
</evidence>
<feature type="domain" description="PNPLA" evidence="5">
    <location>
        <begin position="9"/>
        <end position="213"/>
    </location>
</feature>
<dbReference type="InterPro" id="IPR050301">
    <property type="entry name" value="NTE"/>
</dbReference>
<feature type="short sequence motif" description="GXSXG" evidence="4">
    <location>
        <begin position="40"/>
        <end position="44"/>
    </location>
</feature>
<feature type="short sequence motif" description="GXGXXG" evidence="4">
    <location>
        <begin position="13"/>
        <end position="18"/>
    </location>
</feature>
<sequence length="368" mass="40296">MALTELNALVLQGGGALGAYQAGAYCELRAAGFSFDWVAGISIGAINAALICGNSEENRIPALNAFWDRITATLPQVSLFGSLAGRKAFSELAADWVMMAGAPGFFRPRLPGAFWPFGAHQVLSFYDTSPLVETLTELVDFDLLNDKGPRLSVGATDVETGNFVYFDSRTMRIDVRHIMASGALPPGFPPVEIDGRCYWDGGLVSNTPLQYIMEHPEGDQPLCILQIDLFNARGSIPADVLEVQQREKDIRYSSRTRLTTDRYRELHALQAAAERLAAKLPTKLKDDEDLALLRAAGPACPVTLVHLIHRKEGFEGTGKDYEFSRQSMSDHWAAGRKDVSRTLTHPTWKSRVVGADGLQVFDLSAHGK</sequence>
<dbReference type="Pfam" id="PF12536">
    <property type="entry name" value="DUF3734"/>
    <property type="match status" value="1"/>
</dbReference>
<evidence type="ECO:0000256" key="1">
    <source>
        <dbReference type="ARBA" id="ARBA00022801"/>
    </source>
</evidence>
<dbReference type="PANTHER" id="PTHR14226">
    <property type="entry name" value="NEUROPATHY TARGET ESTERASE/SWISS CHEESE D.MELANOGASTER"/>
    <property type="match status" value="1"/>
</dbReference>
<feature type="short sequence motif" description="DGA/G" evidence="4">
    <location>
        <begin position="200"/>
        <end position="202"/>
    </location>
</feature>
<keyword evidence="7" id="KW-1185">Reference proteome</keyword>
<dbReference type="InterPro" id="IPR016035">
    <property type="entry name" value="Acyl_Trfase/lysoPLipase"/>
</dbReference>
<dbReference type="InterPro" id="IPR002641">
    <property type="entry name" value="PNPLA_dom"/>
</dbReference>
<keyword evidence="1 4" id="KW-0378">Hydrolase</keyword>
<dbReference type="EMBL" id="JBHSGI010000024">
    <property type="protein sequence ID" value="MFC4670226.1"/>
    <property type="molecule type" value="Genomic_DNA"/>
</dbReference>
<evidence type="ECO:0000256" key="4">
    <source>
        <dbReference type="PROSITE-ProRule" id="PRU01161"/>
    </source>
</evidence>
<dbReference type="SUPFAM" id="SSF52151">
    <property type="entry name" value="FabD/lysophospholipase-like"/>
    <property type="match status" value="1"/>
</dbReference>
<organism evidence="6 7">
    <name type="scientific">Seohaeicola nanhaiensis</name>
    <dbReference type="NCBI Taxonomy" id="1387282"/>
    <lineage>
        <taxon>Bacteria</taxon>
        <taxon>Pseudomonadati</taxon>
        <taxon>Pseudomonadota</taxon>
        <taxon>Alphaproteobacteria</taxon>
        <taxon>Rhodobacterales</taxon>
        <taxon>Roseobacteraceae</taxon>
        <taxon>Seohaeicola</taxon>
    </lineage>
</organism>
<evidence type="ECO:0000256" key="3">
    <source>
        <dbReference type="ARBA" id="ARBA00023098"/>
    </source>
</evidence>
<feature type="active site" description="Proton acceptor" evidence="4">
    <location>
        <position position="200"/>
    </location>
</feature>
<name>A0ABV9KJW7_9RHOB</name>
<evidence type="ECO:0000256" key="2">
    <source>
        <dbReference type="ARBA" id="ARBA00022963"/>
    </source>
</evidence>
<gene>
    <name evidence="6" type="ORF">ACFO5X_16800</name>
</gene>
<dbReference type="CDD" id="cd07209">
    <property type="entry name" value="Pat_hypo_Ecoli_Z1214_like"/>
    <property type="match status" value="1"/>
</dbReference>
<comment type="caution">
    <text evidence="6">The sequence shown here is derived from an EMBL/GenBank/DDBJ whole genome shotgun (WGS) entry which is preliminary data.</text>
</comment>
<keyword evidence="3 4" id="KW-0443">Lipid metabolism</keyword>
<protein>
    <submittedName>
        <fullName evidence="6">Patatin-like phospholipase family protein</fullName>
    </submittedName>
</protein>
<evidence type="ECO:0000313" key="7">
    <source>
        <dbReference type="Proteomes" id="UP001595973"/>
    </source>
</evidence>
<dbReference type="PROSITE" id="PS51635">
    <property type="entry name" value="PNPLA"/>
    <property type="match status" value="1"/>
</dbReference>
<dbReference type="Proteomes" id="UP001595973">
    <property type="component" value="Unassembled WGS sequence"/>
</dbReference>
<dbReference type="Gene3D" id="3.40.1090.10">
    <property type="entry name" value="Cytosolic phospholipase A2 catalytic domain"/>
    <property type="match status" value="2"/>
</dbReference>
<accession>A0ABV9KJW7</accession>
<dbReference type="InterPro" id="IPR021095">
    <property type="entry name" value="DUF3734"/>
</dbReference>
<keyword evidence="2 4" id="KW-0442">Lipid degradation</keyword>
<reference evidence="7" key="1">
    <citation type="journal article" date="2019" name="Int. J. Syst. Evol. Microbiol.">
        <title>The Global Catalogue of Microorganisms (GCM) 10K type strain sequencing project: providing services to taxonomists for standard genome sequencing and annotation.</title>
        <authorList>
            <consortium name="The Broad Institute Genomics Platform"/>
            <consortium name="The Broad Institute Genome Sequencing Center for Infectious Disease"/>
            <person name="Wu L."/>
            <person name="Ma J."/>
        </authorList>
    </citation>
    <scope>NUCLEOTIDE SEQUENCE [LARGE SCALE GENOMIC DNA]</scope>
    <source>
        <strain evidence="7">CGMCC 4.7283</strain>
    </source>
</reference>
<dbReference type="RefSeq" id="WP_380719004.1">
    <property type="nucleotide sequence ID" value="NZ_JBHSGI010000024.1"/>
</dbReference>
<dbReference type="Pfam" id="PF01734">
    <property type="entry name" value="Patatin"/>
    <property type="match status" value="1"/>
</dbReference>
<dbReference type="PANTHER" id="PTHR14226:SF57">
    <property type="entry name" value="BLR7027 PROTEIN"/>
    <property type="match status" value="1"/>
</dbReference>
<proteinExistence type="predicted"/>